<evidence type="ECO:0000256" key="4">
    <source>
        <dbReference type="ARBA" id="ARBA00022801"/>
    </source>
</evidence>
<keyword evidence="6" id="KW-0482">Metalloprotease</keyword>
<comment type="cofactor">
    <cofactor evidence="1">
        <name>Zn(2+)</name>
        <dbReference type="ChEBI" id="CHEBI:29105"/>
    </cofactor>
</comment>
<evidence type="ECO:0000256" key="6">
    <source>
        <dbReference type="ARBA" id="ARBA00023049"/>
    </source>
</evidence>
<organism evidence="9 10">
    <name type="scientific">Blautia ammoniilytica</name>
    <dbReference type="NCBI Taxonomy" id="2981782"/>
    <lineage>
        <taxon>Bacteria</taxon>
        <taxon>Bacillati</taxon>
        <taxon>Bacillota</taxon>
        <taxon>Clostridia</taxon>
        <taxon>Lachnospirales</taxon>
        <taxon>Lachnospiraceae</taxon>
        <taxon>Blautia</taxon>
    </lineage>
</organism>
<evidence type="ECO:0000256" key="2">
    <source>
        <dbReference type="ARBA" id="ARBA00005988"/>
    </source>
</evidence>
<dbReference type="RefSeq" id="WP_262582698.1">
    <property type="nucleotide sequence ID" value="NZ_JAOQJL010000008.1"/>
</dbReference>
<accession>A0ABT2TRY9</accession>
<comment type="caution">
    <text evidence="9">The sequence shown here is derived from an EMBL/GenBank/DDBJ whole genome shotgun (WGS) entry which is preliminary data.</text>
</comment>
<reference evidence="9 10" key="1">
    <citation type="journal article" date="2021" name="ISME Commun">
        <title>Automated analysis of genomic sequences facilitates high-throughput and comprehensive description of bacteria.</title>
        <authorList>
            <person name="Hitch T.C.A."/>
        </authorList>
    </citation>
    <scope>NUCLEOTIDE SEQUENCE [LARGE SCALE GENOMIC DNA]</scope>
    <source>
        <strain evidence="9 10">Sanger_23</strain>
    </source>
</reference>
<dbReference type="EMBL" id="JAOQJL010000008">
    <property type="protein sequence ID" value="MCU6764847.1"/>
    <property type="molecule type" value="Genomic_DNA"/>
</dbReference>
<evidence type="ECO:0000256" key="3">
    <source>
        <dbReference type="ARBA" id="ARBA00022670"/>
    </source>
</evidence>
<dbReference type="Gene3D" id="3.40.630.10">
    <property type="entry name" value="Zn peptidases"/>
    <property type="match status" value="1"/>
</dbReference>
<proteinExistence type="inferred from homology"/>
<feature type="domain" description="Peptidase M14" evidence="8">
    <location>
        <begin position="4"/>
        <end position="319"/>
    </location>
</feature>
<sequence>MEKASDTYEKLYYSLWELAGRYSNFIQFRVIGSSHDERMIPMLEIGKGRNVLFCLGSLDGRDQITPDILVYMTEEYAKAYECGWLLEDFYDVRKLLDQIRLCVIPLANPDGYEICRNSFSVIRNPIYRQMLKMQQIPWEEYGCNARGMDLSRNFPTSGYKRTRAGQEPASENEVKALIRIFQEYQGEGLLSFGQAWQRILYYTGNINGRQIYKCHKIARNLQQCTDRRRVKKERASGLKMVYHLEKQSAIVSENKESRYFTAGAPEPYYQQITGRPALRIEIGKTWGQGLTREELSECTRDIRILPLEYIFSYTSGLVS</sequence>
<evidence type="ECO:0000256" key="5">
    <source>
        <dbReference type="ARBA" id="ARBA00022833"/>
    </source>
</evidence>
<dbReference type="SUPFAM" id="SSF53187">
    <property type="entry name" value="Zn-dependent exopeptidases"/>
    <property type="match status" value="1"/>
</dbReference>
<dbReference type="SMART" id="SM00631">
    <property type="entry name" value="Zn_pept"/>
    <property type="match status" value="1"/>
</dbReference>
<dbReference type="InterPro" id="IPR000834">
    <property type="entry name" value="Peptidase_M14"/>
</dbReference>
<comment type="similarity">
    <text evidence="2 7">Belongs to the peptidase M14 family.</text>
</comment>
<evidence type="ECO:0000256" key="1">
    <source>
        <dbReference type="ARBA" id="ARBA00001947"/>
    </source>
</evidence>
<dbReference type="Proteomes" id="UP001652409">
    <property type="component" value="Unassembled WGS sequence"/>
</dbReference>
<dbReference type="PROSITE" id="PS52035">
    <property type="entry name" value="PEPTIDASE_M14"/>
    <property type="match status" value="1"/>
</dbReference>
<protein>
    <submittedName>
        <fullName evidence="9">M14 family zinc carboxypeptidase</fullName>
    </submittedName>
</protein>
<keyword evidence="10" id="KW-1185">Reference proteome</keyword>
<evidence type="ECO:0000256" key="7">
    <source>
        <dbReference type="PROSITE-ProRule" id="PRU01379"/>
    </source>
</evidence>
<dbReference type="PANTHER" id="PTHR11705">
    <property type="entry name" value="PROTEASE FAMILY M14 CARBOXYPEPTIDASE A,B"/>
    <property type="match status" value="1"/>
</dbReference>
<keyword evidence="9" id="KW-0121">Carboxypeptidase</keyword>
<evidence type="ECO:0000313" key="10">
    <source>
        <dbReference type="Proteomes" id="UP001652409"/>
    </source>
</evidence>
<evidence type="ECO:0000259" key="8">
    <source>
        <dbReference type="PROSITE" id="PS52035"/>
    </source>
</evidence>
<dbReference type="GO" id="GO:0004180">
    <property type="term" value="F:carboxypeptidase activity"/>
    <property type="evidence" value="ECO:0007669"/>
    <property type="project" value="UniProtKB-KW"/>
</dbReference>
<evidence type="ECO:0000313" key="9">
    <source>
        <dbReference type="EMBL" id="MCU6764847.1"/>
    </source>
</evidence>
<gene>
    <name evidence="9" type="ORF">OCV61_05390</name>
</gene>
<keyword evidence="5" id="KW-0862">Zinc</keyword>
<keyword evidence="4" id="KW-0378">Hydrolase</keyword>
<name>A0ABT2TRY9_9FIRM</name>
<keyword evidence="3" id="KW-0645">Protease</keyword>
<comment type="caution">
    <text evidence="7">Lacks conserved residue(s) required for the propagation of feature annotation.</text>
</comment>
<dbReference type="PANTHER" id="PTHR11705:SF143">
    <property type="entry name" value="SLL0236 PROTEIN"/>
    <property type="match status" value="1"/>
</dbReference>
<dbReference type="Pfam" id="PF00246">
    <property type="entry name" value="Peptidase_M14"/>
    <property type="match status" value="1"/>
</dbReference>